<name>A0A8H6XK29_9AGAR</name>
<gene>
    <name evidence="1" type="ORF">MVEN_01735300</name>
</gene>
<dbReference type="OrthoDB" id="2949017at2759"/>
<protein>
    <recommendedName>
        <fullName evidence="3">C2 domain-containing protein</fullName>
    </recommendedName>
</protein>
<proteinExistence type="predicted"/>
<evidence type="ECO:0000313" key="2">
    <source>
        <dbReference type="Proteomes" id="UP000620124"/>
    </source>
</evidence>
<evidence type="ECO:0000313" key="1">
    <source>
        <dbReference type="EMBL" id="KAF7343050.1"/>
    </source>
</evidence>
<organism evidence="1 2">
    <name type="scientific">Mycena venus</name>
    <dbReference type="NCBI Taxonomy" id="2733690"/>
    <lineage>
        <taxon>Eukaryota</taxon>
        <taxon>Fungi</taxon>
        <taxon>Dikarya</taxon>
        <taxon>Basidiomycota</taxon>
        <taxon>Agaricomycotina</taxon>
        <taxon>Agaricomycetes</taxon>
        <taxon>Agaricomycetidae</taxon>
        <taxon>Agaricales</taxon>
        <taxon>Marasmiineae</taxon>
        <taxon>Mycenaceae</taxon>
        <taxon>Mycena</taxon>
    </lineage>
</organism>
<keyword evidence="2" id="KW-1185">Reference proteome</keyword>
<evidence type="ECO:0008006" key="3">
    <source>
        <dbReference type="Google" id="ProtNLM"/>
    </source>
</evidence>
<reference evidence="1" key="1">
    <citation type="submission" date="2020-05" db="EMBL/GenBank/DDBJ databases">
        <title>Mycena genomes resolve the evolution of fungal bioluminescence.</title>
        <authorList>
            <person name="Tsai I.J."/>
        </authorList>
    </citation>
    <scope>NUCLEOTIDE SEQUENCE</scope>
    <source>
        <strain evidence="1">CCC161011</strain>
    </source>
</reference>
<dbReference type="AlphaFoldDB" id="A0A8H6XK29"/>
<sequence>MSRIAHLHSVQIRSQSNPHADLPQGIQMFAQLIVDGTIVQQTAPVDSENSQSHPSWNVKFECKVPPQVLIFRVAIMRKTERAIRLLGSTEIAQGEALSSGEQQKPLHVQMLKVNLDAHRQLVVAGMIFITFKLAL</sequence>
<accession>A0A8H6XK29</accession>
<dbReference type="EMBL" id="JACAZI010000016">
    <property type="protein sequence ID" value="KAF7343050.1"/>
    <property type="molecule type" value="Genomic_DNA"/>
</dbReference>
<dbReference type="Proteomes" id="UP000620124">
    <property type="component" value="Unassembled WGS sequence"/>
</dbReference>
<comment type="caution">
    <text evidence="1">The sequence shown here is derived from an EMBL/GenBank/DDBJ whole genome shotgun (WGS) entry which is preliminary data.</text>
</comment>